<keyword evidence="3 8" id="KW-0547">Nucleotide-binding</keyword>
<evidence type="ECO:0000256" key="1">
    <source>
        <dbReference type="ARBA" id="ARBA00001946"/>
    </source>
</evidence>
<dbReference type="GO" id="GO:0005524">
    <property type="term" value="F:ATP binding"/>
    <property type="evidence" value="ECO:0007669"/>
    <property type="project" value="UniProtKB-KW"/>
</dbReference>
<dbReference type="CDD" id="cd19510">
    <property type="entry name" value="RecA-like_BCS1"/>
    <property type="match status" value="1"/>
</dbReference>
<dbReference type="GO" id="GO:0016887">
    <property type="term" value="F:ATP hydrolysis activity"/>
    <property type="evidence" value="ECO:0007669"/>
    <property type="project" value="InterPro"/>
</dbReference>
<evidence type="ECO:0000256" key="6">
    <source>
        <dbReference type="ARBA" id="ARBA00022842"/>
    </source>
</evidence>
<evidence type="ECO:0000256" key="9">
    <source>
        <dbReference type="SAM" id="MobiDB-lite"/>
    </source>
</evidence>
<dbReference type="Pfam" id="PF00004">
    <property type="entry name" value="AAA"/>
    <property type="match status" value="1"/>
</dbReference>
<evidence type="ECO:0000256" key="3">
    <source>
        <dbReference type="ARBA" id="ARBA00022741"/>
    </source>
</evidence>
<accession>A0AAD8M640</accession>
<comment type="catalytic activity">
    <reaction evidence="7">
        <text>ATP + H2O = ADP + phosphate + H(+)</text>
        <dbReference type="Rhea" id="RHEA:13065"/>
        <dbReference type="ChEBI" id="CHEBI:15377"/>
        <dbReference type="ChEBI" id="CHEBI:15378"/>
        <dbReference type="ChEBI" id="CHEBI:30616"/>
        <dbReference type="ChEBI" id="CHEBI:43474"/>
        <dbReference type="ChEBI" id="CHEBI:456216"/>
    </reaction>
</comment>
<evidence type="ECO:0000256" key="7">
    <source>
        <dbReference type="ARBA" id="ARBA00049360"/>
    </source>
</evidence>
<dbReference type="InterPro" id="IPR027417">
    <property type="entry name" value="P-loop_NTPase"/>
</dbReference>
<sequence>MSSTESKIETTKTIISTIGTIAATAMVARSIARDYVPPEVQDYFSLGLQKFFRRFSNQLTMVINEYEGIESNEIYAAAVVYLGSRVSPSTRRLKVNKPEHESNISLAMERNEEVVDMFNDIQFKWTWVCERLQDSDTYYNRNQMRSSRSEIRYFELTFHYKHKERAINSYLPFMLKEAKEIKQETKTLKIFTIDAEDNYSLLDSWKSVGLDHPATFETLAMDVELKETVMKDLERFVQRREKYRKIGKAWKRGYLLHGPPGTGKSSLIAAMANYLKFDIYDLELTDLKRNSELRKLLIATANRSILVVEDIDCNIELQDRVSKAKAVQPADEESHHEEASKVTLSGFLNFIDGLWSSCGDERIIIFTTNHKEKLDPALLRPGRMDMHIHMSYCTPCGFKLLANNYLGVKDHKLFREIEELIRTTEVTPAEVAEQLLKSDEPDVSLASLISFLHTKRKENEEAKAKKATEEVAASVTEAAEDCSKGDQNQESEEIQEQQV</sequence>
<reference evidence="11" key="1">
    <citation type="submission" date="2023-02" db="EMBL/GenBank/DDBJ databases">
        <title>Genome of toxic invasive species Heracleum sosnowskyi carries increased number of genes despite the absence of recent whole-genome duplications.</title>
        <authorList>
            <person name="Schelkunov M."/>
            <person name="Shtratnikova V."/>
            <person name="Makarenko M."/>
            <person name="Klepikova A."/>
            <person name="Omelchenko D."/>
            <person name="Novikova G."/>
            <person name="Obukhova E."/>
            <person name="Bogdanov V."/>
            <person name="Penin A."/>
            <person name="Logacheva M."/>
        </authorList>
    </citation>
    <scope>NUCLEOTIDE SEQUENCE</scope>
    <source>
        <strain evidence="11">Hsosn_3</strain>
        <tissue evidence="11">Leaf</tissue>
    </source>
</reference>
<comment type="caution">
    <text evidence="11">The sequence shown here is derived from an EMBL/GenBank/DDBJ whole genome shotgun (WGS) entry which is preliminary data.</text>
</comment>
<dbReference type="GO" id="GO:0006950">
    <property type="term" value="P:response to stress"/>
    <property type="evidence" value="ECO:0007669"/>
    <property type="project" value="UniProtKB-ARBA"/>
</dbReference>
<keyword evidence="12" id="KW-1185">Reference proteome</keyword>
<dbReference type="PANTHER" id="PTHR23070">
    <property type="entry name" value="BCS1 AAA-TYPE ATPASE"/>
    <property type="match status" value="1"/>
</dbReference>
<keyword evidence="5 8" id="KW-0067">ATP-binding</keyword>
<comment type="cofactor">
    <cofactor evidence="1">
        <name>Mg(2+)</name>
        <dbReference type="ChEBI" id="CHEBI:18420"/>
    </cofactor>
</comment>
<feature type="compositionally biased region" description="Basic and acidic residues" evidence="9">
    <location>
        <begin position="458"/>
        <end position="469"/>
    </location>
</feature>
<dbReference type="InterPro" id="IPR003960">
    <property type="entry name" value="ATPase_AAA_CS"/>
</dbReference>
<dbReference type="InterPro" id="IPR058017">
    <property type="entry name" value="At3g28540-like_C"/>
</dbReference>
<dbReference type="Proteomes" id="UP001237642">
    <property type="component" value="Unassembled WGS sequence"/>
</dbReference>
<dbReference type="EMBL" id="JAUIZM010000009">
    <property type="protein sequence ID" value="KAK1363540.1"/>
    <property type="molecule type" value="Genomic_DNA"/>
</dbReference>
<protein>
    <submittedName>
        <fullName evidence="11">Cytochrome BC1 synthesis</fullName>
    </submittedName>
</protein>
<dbReference type="SUPFAM" id="SSF52540">
    <property type="entry name" value="P-loop containing nucleoside triphosphate hydrolases"/>
    <property type="match status" value="1"/>
</dbReference>
<dbReference type="InterPro" id="IPR050747">
    <property type="entry name" value="Mitochondrial_chaperone_BCS1"/>
</dbReference>
<keyword evidence="6" id="KW-0460">Magnesium</keyword>
<dbReference type="FunFam" id="3.40.50.300:FF:001122">
    <property type="entry name" value="AAA-ATPase ASD, mitochondrial"/>
    <property type="match status" value="1"/>
</dbReference>
<evidence type="ECO:0000256" key="8">
    <source>
        <dbReference type="RuleBase" id="RU003651"/>
    </source>
</evidence>
<comment type="similarity">
    <text evidence="2">Belongs to the AAA ATPase family. BCS1 subfamily.</text>
</comment>
<evidence type="ECO:0000313" key="12">
    <source>
        <dbReference type="Proteomes" id="UP001237642"/>
    </source>
</evidence>
<dbReference type="Pfam" id="PF25568">
    <property type="entry name" value="AAA_lid_At3g28540"/>
    <property type="match status" value="1"/>
</dbReference>
<organism evidence="11 12">
    <name type="scientific">Heracleum sosnowskyi</name>
    <dbReference type="NCBI Taxonomy" id="360622"/>
    <lineage>
        <taxon>Eukaryota</taxon>
        <taxon>Viridiplantae</taxon>
        <taxon>Streptophyta</taxon>
        <taxon>Embryophyta</taxon>
        <taxon>Tracheophyta</taxon>
        <taxon>Spermatophyta</taxon>
        <taxon>Magnoliopsida</taxon>
        <taxon>eudicotyledons</taxon>
        <taxon>Gunneridae</taxon>
        <taxon>Pentapetalae</taxon>
        <taxon>asterids</taxon>
        <taxon>campanulids</taxon>
        <taxon>Apiales</taxon>
        <taxon>Apiaceae</taxon>
        <taxon>Apioideae</taxon>
        <taxon>apioid superclade</taxon>
        <taxon>Tordylieae</taxon>
        <taxon>Tordyliinae</taxon>
        <taxon>Heracleum</taxon>
    </lineage>
</organism>
<dbReference type="PROSITE" id="PS00674">
    <property type="entry name" value="AAA"/>
    <property type="match status" value="1"/>
</dbReference>
<reference evidence="11" key="2">
    <citation type="submission" date="2023-05" db="EMBL/GenBank/DDBJ databases">
        <authorList>
            <person name="Schelkunov M.I."/>
        </authorList>
    </citation>
    <scope>NUCLEOTIDE SEQUENCE</scope>
    <source>
        <strain evidence="11">Hsosn_3</strain>
        <tissue evidence="11">Leaf</tissue>
    </source>
</reference>
<evidence type="ECO:0000259" key="10">
    <source>
        <dbReference type="SMART" id="SM00382"/>
    </source>
</evidence>
<dbReference type="SMART" id="SM00382">
    <property type="entry name" value="AAA"/>
    <property type="match status" value="1"/>
</dbReference>
<dbReference type="Gene3D" id="3.40.50.300">
    <property type="entry name" value="P-loop containing nucleotide triphosphate hydrolases"/>
    <property type="match status" value="1"/>
</dbReference>
<feature type="region of interest" description="Disordered" evidence="9">
    <location>
        <begin position="458"/>
        <end position="499"/>
    </location>
</feature>
<evidence type="ECO:0000256" key="5">
    <source>
        <dbReference type="ARBA" id="ARBA00022840"/>
    </source>
</evidence>
<dbReference type="InterPro" id="IPR003593">
    <property type="entry name" value="AAA+_ATPase"/>
</dbReference>
<dbReference type="AlphaFoldDB" id="A0AAD8M640"/>
<evidence type="ECO:0000256" key="2">
    <source>
        <dbReference type="ARBA" id="ARBA00007448"/>
    </source>
</evidence>
<dbReference type="Gene3D" id="6.10.280.40">
    <property type="match status" value="1"/>
</dbReference>
<feature type="domain" description="AAA+ ATPase" evidence="10">
    <location>
        <begin position="250"/>
        <end position="394"/>
    </location>
</feature>
<gene>
    <name evidence="11" type="ORF">POM88_039101</name>
</gene>
<dbReference type="Pfam" id="PF14363">
    <property type="entry name" value="AAA_assoc"/>
    <property type="match status" value="1"/>
</dbReference>
<evidence type="ECO:0000313" key="11">
    <source>
        <dbReference type="EMBL" id="KAK1363540.1"/>
    </source>
</evidence>
<proteinExistence type="inferred from homology"/>
<keyword evidence="4" id="KW-0378">Hydrolase</keyword>
<dbReference type="InterPro" id="IPR003959">
    <property type="entry name" value="ATPase_AAA_core"/>
</dbReference>
<feature type="compositionally biased region" description="Acidic residues" evidence="9">
    <location>
        <begin position="489"/>
        <end position="499"/>
    </location>
</feature>
<name>A0AAD8M640_9APIA</name>
<evidence type="ECO:0000256" key="4">
    <source>
        <dbReference type="ARBA" id="ARBA00022801"/>
    </source>
</evidence>
<dbReference type="InterPro" id="IPR025753">
    <property type="entry name" value="AAA_N_dom"/>
</dbReference>